<protein>
    <submittedName>
        <fullName evidence="2">Uncharacterized protein</fullName>
    </submittedName>
</protein>
<sequence length="76" mass="9163">MMTFIWSKYLHITTQLSIAIANKSYDKYICTKCYYNLCNKNLYPFVHLNCVVAEKIPQKSIRLLKLQLHYFISYFE</sequence>
<keyword evidence="1" id="KW-1185">Reference proteome</keyword>
<organism evidence="1 2">
    <name type="scientific">Ascaris lumbricoides</name>
    <name type="common">Giant roundworm</name>
    <dbReference type="NCBI Taxonomy" id="6252"/>
    <lineage>
        <taxon>Eukaryota</taxon>
        <taxon>Metazoa</taxon>
        <taxon>Ecdysozoa</taxon>
        <taxon>Nematoda</taxon>
        <taxon>Chromadorea</taxon>
        <taxon>Rhabditida</taxon>
        <taxon>Spirurina</taxon>
        <taxon>Ascaridomorpha</taxon>
        <taxon>Ascaridoidea</taxon>
        <taxon>Ascarididae</taxon>
        <taxon>Ascaris</taxon>
    </lineage>
</organism>
<reference evidence="2" key="1">
    <citation type="submission" date="2017-02" db="UniProtKB">
        <authorList>
            <consortium name="WormBaseParasite"/>
        </authorList>
    </citation>
    <scope>IDENTIFICATION</scope>
</reference>
<accession>A0A0M3ISR2</accession>
<proteinExistence type="predicted"/>
<evidence type="ECO:0000313" key="2">
    <source>
        <dbReference type="WBParaSite" id="ALUE_0002179001-mRNA-1"/>
    </source>
</evidence>
<evidence type="ECO:0000313" key="1">
    <source>
        <dbReference type="Proteomes" id="UP000036681"/>
    </source>
</evidence>
<dbReference type="Proteomes" id="UP000036681">
    <property type="component" value="Unplaced"/>
</dbReference>
<dbReference type="WBParaSite" id="ALUE_0002179001-mRNA-1">
    <property type="protein sequence ID" value="ALUE_0002179001-mRNA-1"/>
    <property type="gene ID" value="ALUE_0002179001"/>
</dbReference>
<dbReference type="AlphaFoldDB" id="A0A0M3ISR2"/>
<name>A0A0M3ISR2_ASCLU</name>